<feature type="signal peptide" evidence="9">
    <location>
        <begin position="1"/>
        <end position="22"/>
    </location>
</feature>
<keyword evidence="12" id="KW-1185">Reference proteome</keyword>
<dbReference type="Pfam" id="PF06011">
    <property type="entry name" value="TRP"/>
    <property type="match status" value="1"/>
</dbReference>
<evidence type="ECO:0000256" key="4">
    <source>
        <dbReference type="ARBA" id="ARBA00022729"/>
    </source>
</evidence>
<organism evidence="11 12">
    <name type="scientific">Aspergillus bertholletiae</name>
    <dbReference type="NCBI Taxonomy" id="1226010"/>
    <lineage>
        <taxon>Eukaryota</taxon>
        <taxon>Fungi</taxon>
        <taxon>Dikarya</taxon>
        <taxon>Ascomycota</taxon>
        <taxon>Pezizomycotina</taxon>
        <taxon>Eurotiomycetes</taxon>
        <taxon>Eurotiomycetidae</taxon>
        <taxon>Eurotiales</taxon>
        <taxon>Aspergillaceae</taxon>
        <taxon>Aspergillus</taxon>
        <taxon>Aspergillus subgen. Circumdati</taxon>
    </lineage>
</organism>
<sequence length="723" mass="78948">MRISVLYSTLIALGLSPVHVLAADTLSTNGISTCLTGAEIQVQKLAVTYTRSTRVVVFDAAGTNEKTQNVTASLSVYAYGNEIYSKSFDPCGSETYVEGLCPVPSGGFQATGSQQIPESFASQIPAIAFAIPDLDGQVKLELKSRDDSHEVACIETQLSNGKSAQMPSVTYAAAGVAGAALAMSGLSMIGAAGHPGAASSSPGFGDVMGWFHSMATNGMLSVNYPAVYRSFTKNFAFSTGLIPWGQMQQSIDSFRKSTGGNLTENSYEFLRNATLEFSNGSSTDTSSKVKRGFNLITGTTNLIIRDVSTSYSANSTSGDEASDNTVKKVVSGIEAWAEQLTIPQANIFMTCLLIFAIVIAAITVGILLLKVILELWALYGSFPAKLTNFRKDYWGLLARTITNLILLLYGIWVLYCVYQLTGGDSWAAKVLAVVTLVIFTGVLIFFGLRIWYVARKYKASQGDASGLYEDTETWRKYSLFYDNYKKDYWWLFVPAIVYMFVKGVIIAAGNGHGLIQSAGQLIVEALMLALLLWYRPYVAKSSQWINLSIQVVRVLSVACVLIFVEELGLSQTTKTVTGIVLIVVQSALTGILAILIAANAIILCVRENPHAKRRREAKKMNRDIDDLTPLDARESLLMENPPRKEYTEMSKFNFTGPYEPYRDHYDPKSRSSPTGSTENLVDPPGYHESQHGRSLSRESRHTRDSRGSPDGRKPTVPGYGFAY</sequence>
<feature type="transmembrane region" description="Helical" evidence="8">
    <location>
        <begin position="576"/>
        <end position="605"/>
    </location>
</feature>
<evidence type="ECO:0000256" key="5">
    <source>
        <dbReference type="ARBA" id="ARBA00022989"/>
    </source>
</evidence>
<feature type="transmembrane region" description="Helical" evidence="8">
    <location>
        <begin position="347"/>
        <end position="373"/>
    </location>
</feature>
<feature type="transmembrane region" description="Helical" evidence="8">
    <location>
        <begin position="514"/>
        <end position="533"/>
    </location>
</feature>
<dbReference type="InterPro" id="IPR032800">
    <property type="entry name" value="TRP_N"/>
</dbReference>
<evidence type="ECO:0000256" key="8">
    <source>
        <dbReference type="SAM" id="Phobius"/>
    </source>
</evidence>
<feature type="transmembrane region" description="Helical" evidence="8">
    <location>
        <begin position="393"/>
        <end position="414"/>
    </location>
</feature>
<feature type="transmembrane region" description="Helical" evidence="8">
    <location>
        <begin position="426"/>
        <end position="448"/>
    </location>
</feature>
<evidence type="ECO:0000256" key="2">
    <source>
        <dbReference type="ARBA" id="ARBA00010642"/>
    </source>
</evidence>
<dbReference type="InterPro" id="IPR010308">
    <property type="entry name" value="TRP_C"/>
</dbReference>
<keyword evidence="6 8" id="KW-0472">Membrane</keyword>
<reference evidence="11 12" key="1">
    <citation type="submission" date="2019-04" db="EMBL/GenBank/DDBJ databases">
        <title>Friends and foes A comparative genomics studyof 23 Aspergillus species from section Flavi.</title>
        <authorList>
            <consortium name="DOE Joint Genome Institute"/>
            <person name="Kjaerbolling I."/>
            <person name="Vesth T."/>
            <person name="Frisvad J.C."/>
            <person name="Nybo J.L."/>
            <person name="Theobald S."/>
            <person name="Kildgaard S."/>
            <person name="Isbrandt T."/>
            <person name="Kuo A."/>
            <person name="Sato A."/>
            <person name="Lyhne E.K."/>
            <person name="Kogle M.E."/>
            <person name="Wiebenga A."/>
            <person name="Kun R.S."/>
            <person name="Lubbers R.J."/>
            <person name="Makela M.R."/>
            <person name="Barry K."/>
            <person name="Chovatia M."/>
            <person name="Clum A."/>
            <person name="Daum C."/>
            <person name="Haridas S."/>
            <person name="He G."/>
            <person name="LaButti K."/>
            <person name="Lipzen A."/>
            <person name="Mondo S."/>
            <person name="Riley R."/>
            <person name="Salamov A."/>
            <person name="Simmons B.A."/>
            <person name="Magnuson J.K."/>
            <person name="Henrissat B."/>
            <person name="Mortensen U.H."/>
            <person name="Larsen T.O."/>
            <person name="Devries R.P."/>
            <person name="Grigoriev I.V."/>
            <person name="Machida M."/>
            <person name="Baker S.E."/>
            <person name="Andersen M.R."/>
        </authorList>
    </citation>
    <scope>NUCLEOTIDE SEQUENCE [LARGE SCALE GENOMIC DNA]</scope>
    <source>
        <strain evidence="11 12">IBT 29228</strain>
    </source>
</reference>
<protein>
    <recommendedName>
        <fullName evidence="10">ML-like domain-containing protein</fullName>
    </recommendedName>
</protein>
<keyword evidence="4 9" id="KW-0732">Signal</keyword>
<evidence type="ECO:0000256" key="3">
    <source>
        <dbReference type="ARBA" id="ARBA00022692"/>
    </source>
</evidence>
<accession>A0A5N7B369</accession>
<evidence type="ECO:0000259" key="10">
    <source>
        <dbReference type="SMART" id="SM01320"/>
    </source>
</evidence>
<name>A0A5N7B369_9EURO</name>
<feature type="transmembrane region" description="Helical" evidence="8">
    <location>
        <begin position="545"/>
        <end position="564"/>
    </location>
</feature>
<feature type="compositionally biased region" description="Basic and acidic residues" evidence="7">
    <location>
        <begin position="688"/>
        <end position="713"/>
    </location>
</feature>
<feature type="compositionally biased region" description="Basic and acidic residues" evidence="7">
    <location>
        <begin position="660"/>
        <end position="669"/>
    </location>
</feature>
<gene>
    <name evidence="11" type="ORF">BDV26DRAFT_294699</name>
</gene>
<dbReference type="PANTHER" id="PTHR31145">
    <property type="entry name" value="INTEGRAL MEMBRANE PROTEIN (AFU_ORTHOLOGUE AFUA_7G01610)"/>
    <property type="match status" value="1"/>
</dbReference>
<feature type="domain" description="ML-like" evidence="10">
    <location>
        <begin position="24"/>
        <end position="165"/>
    </location>
</feature>
<dbReference type="Proteomes" id="UP000326198">
    <property type="component" value="Unassembled WGS sequence"/>
</dbReference>
<evidence type="ECO:0000256" key="6">
    <source>
        <dbReference type="ARBA" id="ARBA00023136"/>
    </source>
</evidence>
<comment type="subcellular location">
    <subcellularLocation>
        <location evidence="1">Membrane</location>
        <topology evidence="1">Multi-pass membrane protein</topology>
    </subcellularLocation>
</comment>
<evidence type="ECO:0000256" key="1">
    <source>
        <dbReference type="ARBA" id="ARBA00004141"/>
    </source>
</evidence>
<evidence type="ECO:0000313" key="12">
    <source>
        <dbReference type="Proteomes" id="UP000326198"/>
    </source>
</evidence>
<dbReference type="GO" id="GO:0016020">
    <property type="term" value="C:membrane"/>
    <property type="evidence" value="ECO:0007669"/>
    <property type="project" value="UniProtKB-SubCell"/>
</dbReference>
<feature type="compositionally biased region" description="Polar residues" evidence="7">
    <location>
        <begin position="670"/>
        <end position="679"/>
    </location>
</feature>
<proteinExistence type="inferred from homology"/>
<evidence type="ECO:0000256" key="7">
    <source>
        <dbReference type="SAM" id="MobiDB-lite"/>
    </source>
</evidence>
<dbReference type="AlphaFoldDB" id="A0A5N7B369"/>
<dbReference type="InterPro" id="IPR040241">
    <property type="entry name" value="TRP_Flc/Pkd2-like"/>
</dbReference>
<dbReference type="GO" id="GO:0055085">
    <property type="term" value="P:transmembrane transport"/>
    <property type="evidence" value="ECO:0007669"/>
    <property type="project" value="TreeGrafter"/>
</dbReference>
<comment type="similarity">
    <text evidence="2">Belongs to the transient receptor potential (TRP) ion channel family.</text>
</comment>
<dbReference type="Pfam" id="PF14558">
    <property type="entry name" value="TRP_N"/>
    <property type="match status" value="1"/>
</dbReference>
<dbReference type="SMART" id="SM01320">
    <property type="entry name" value="TRP_N"/>
    <property type="match status" value="1"/>
</dbReference>
<dbReference type="GO" id="GO:0009272">
    <property type="term" value="P:fungal-type cell wall biogenesis"/>
    <property type="evidence" value="ECO:0007669"/>
    <property type="project" value="TreeGrafter"/>
</dbReference>
<dbReference type="OrthoDB" id="2115177at2759"/>
<evidence type="ECO:0000313" key="11">
    <source>
        <dbReference type="EMBL" id="KAE8375789.1"/>
    </source>
</evidence>
<feature type="chain" id="PRO_5025066611" description="ML-like domain-containing protein" evidence="9">
    <location>
        <begin position="23"/>
        <end position="723"/>
    </location>
</feature>
<dbReference type="PANTHER" id="PTHR31145:SF5">
    <property type="entry name" value="DUF907 DOMAIN PROTEIN (AFU_ORTHOLOGUE AFUA_2G06100)"/>
    <property type="match status" value="1"/>
</dbReference>
<feature type="transmembrane region" description="Helical" evidence="8">
    <location>
        <begin position="488"/>
        <end position="508"/>
    </location>
</feature>
<feature type="region of interest" description="Disordered" evidence="7">
    <location>
        <begin position="657"/>
        <end position="723"/>
    </location>
</feature>
<evidence type="ECO:0000256" key="9">
    <source>
        <dbReference type="SAM" id="SignalP"/>
    </source>
</evidence>
<keyword evidence="5 8" id="KW-1133">Transmembrane helix</keyword>
<keyword evidence="3 8" id="KW-0812">Transmembrane</keyword>
<dbReference type="EMBL" id="ML736253">
    <property type="protein sequence ID" value="KAE8375789.1"/>
    <property type="molecule type" value="Genomic_DNA"/>
</dbReference>